<name>I0IAE1_PHYMF</name>
<protein>
    <recommendedName>
        <fullName evidence="7">Acetyltransferase</fullName>
    </recommendedName>
</protein>
<dbReference type="InterPro" id="IPR051159">
    <property type="entry name" value="Hexapeptide_acetyltransf"/>
</dbReference>
<dbReference type="KEGG" id="phm:PSMK_00700"/>
<feature type="compositionally biased region" description="Basic and acidic residues" evidence="3">
    <location>
        <begin position="178"/>
        <end position="194"/>
    </location>
</feature>
<sequence length="203" mass="22850">MEADRHRSPFTFREKARRMLWALVEATLFRLTWPTWYRWRAFLLRCFGADVHPTTKIRRTCRFMCPWNLSVGDDTATGEEVWFYCLGPVTVGKRVTLSHFCKLCAGSHDYTRPASMPMLRPPIEIGDDAWVATDAFVGPGVTIGEGAILGARGGAFRSLEPWTVYVGSPCRPLKKRPGREAVTLERGAGHDRALRAPATPREA</sequence>
<dbReference type="InterPro" id="IPR011004">
    <property type="entry name" value="Trimer_LpxA-like_sf"/>
</dbReference>
<dbReference type="Gene3D" id="2.160.10.10">
    <property type="entry name" value="Hexapeptide repeat proteins"/>
    <property type="match status" value="1"/>
</dbReference>
<evidence type="ECO:0000313" key="6">
    <source>
        <dbReference type="Proteomes" id="UP000007881"/>
    </source>
</evidence>
<dbReference type="GO" id="GO:0005829">
    <property type="term" value="C:cytosol"/>
    <property type="evidence" value="ECO:0007669"/>
    <property type="project" value="TreeGrafter"/>
</dbReference>
<gene>
    <name evidence="5" type="ordered locus">PSMK_00700</name>
</gene>
<dbReference type="STRING" id="1142394.PSMK_00700"/>
<dbReference type="SUPFAM" id="SSF51161">
    <property type="entry name" value="Trimeric LpxA-like enzymes"/>
    <property type="match status" value="1"/>
</dbReference>
<organism evidence="5 6">
    <name type="scientific">Phycisphaera mikurensis (strain NBRC 102666 / KCTC 22515 / FYK2301M01)</name>
    <dbReference type="NCBI Taxonomy" id="1142394"/>
    <lineage>
        <taxon>Bacteria</taxon>
        <taxon>Pseudomonadati</taxon>
        <taxon>Planctomycetota</taxon>
        <taxon>Phycisphaerae</taxon>
        <taxon>Phycisphaerales</taxon>
        <taxon>Phycisphaeraceae</taxon>
        <taxon>Phycisphaera</taxon>
    </lineage>
</organism>
<comment type="similarity">
    <text evidence="1">Belongs to the transferase hexapeptide repeat family.</text>
</comment>
<dbReference type="HOGENOM" id="CLU_051638_7_2_0"/>
<dbReference type="eggNOG" id="COG0110">
    <property type="taxonomic scope" value="Bacteria"/>
</dbReference>
<keyword evidence="4" id="KW-1133">Transmembrane helix</keyword>
<dbReference type="CDD" id="cd05825">
    <property type="entry name" value="LbH_wcaF_like"/>
    <property type="match status" value="1"/>
</dbReference>
<evidence type="ECO:0000256" key="2">
    <source>
        <dbReference type="ARBA" id="ARBA00022679"/>
    </source>
</evidence>
<evidence type="ECO:0008006" key="7">
    <source>
        <dbReference type="Google" id="ProtNLM"/>
    </source>
</evidence>
<evidence type="ECO:0000256" key="4">
    <source>
        <dbReference type="SAM" id="Phobius"/>
    </source>
</evidence>
<accession>I0IAE1</accession>
<keyword evidence="4" id="KW-0472">Membrane</keyword>
<proteinExistence type="inferred from homology"/>
<reference evidence="5 6" key="1">
    <citation type="submission" date="2012-02" db="EMBL/GenBank/DDBJ databases">
        <title>Complete genome sequence of Phycisphaera mikurensis NBRC 102666.</title>
        <authorList>
            <person name="Ankai A."/>
            <person name="Hosoyama A."/>
            <person name="Terui Y."/>
            <person name="Sekine M."/>
            <person name="Fukai R."/>
            <person name="Kato Y."/>
            <person name="Nakamura S."/>
            <person name="Yamada-Narita S."/>
            <person name="Kawakoshi A."/>
            <person name="Fukunaga Y."/>
            <person name="Yamazaki S."/>
            <person name="Fujita N."/>
        </authorList>
    </citation>
    <scope>NUCLEOTIDE SEQUENCE [LARGE SCALE GENOMIC DNA]</scope>
    <source>
        <strain evidence="6">NBRC 102666 / KCTC 22515 / FYK2301M01</strain>
    </source>
</reference>
<dbReference type="AlphaFoldDB" id="I0IAE1"/>
<evidence type="ECO:0000313" key="5">
    <source>
        <dbReference type="EMBL" id="BAM02229.1"/>
    </source>
</evidence>
<dbReference type="PANTHER" id="PTHR23416">
    <property type="entry name" value="SIALIC ACID SYNTHASE-RELATED"/>
    <property type="match status" value="1"/>
</dbReference>
<dbReference type="Proteomes" id="UP000007881">
    <property type="component" value="Chromosome"/>
</dbReference>
<dbReference type="PANTHER" id="PTHR23416:SF23">
    <property type="entry name" value="ACETYLTRANSFERASE C18B11.09C-RELATED"/>
    <property type="match status" value="1"/>
</dbReference>
<dbReference type="EMBL" id="AP012338">
    <property type="protein sequence ID" value="BAM02229.1"/>
    <property type="molecule type" value="Genomic_DNA"/>
</dbReference>
<feature type="region of interest" description="Disordered" evidence="3">
    <location>
        <begin position="177"/>
        <end position="203"/>
    </location>
</feature>
<keyword evidence="2" id="KW-0808">Transferase</keyword>
<dbReference type="GO" id="GO:0008374">
    <property type="term" value="F:O-acyltransferase activity"/>
    <property type="evidence" value="ECO:0007669"/>
    <property type="project" value="TreeGrafter"/>
</dbReference>
<evidence type="ECO:0000256" key="1">
    <source>
        <dbReference type="ARBA" id="ARBA00007274"/>
    </source>
</evidence>
<feature type="transmembrane region" description="Helical" evidence="4">
    <location>
        <begin position="20"/>
        <end position="39"/>
    </location>
</feature>
<evidence type="ECO:0000256" key="3">
    <source>
        <dbReference type="SAM" id="MobiDB-lite"/>
    </source>
</evidence>
<keyword evidence="6" id="KW-1185">Reference proteome</keyword>
<keyword evidence="4" id="KW-0812">Transmembrane</keyword>